<evidence type="ECO:0000313" key="3">
    <source>
        <dbReference type="Proteomes" id="UP000243723"/>
    </source>
</evidence>
<protein>
    <submittedName>
        <fullName evidence="2">Uncharacterized protein</fullName>
    </submittedName>
</protein>
<name>A0A2P7YC28_9PEZI</name>
<proteinExistence type="predicted"/>
<gene>
    <name evidence="2" type="ORF">B9Z65_7374</name>
</gene>
<accession>A0A2P7YC28</accession>
<feature type="transmembrane region" description="Helical" evidence="1">
    <location>
        <begin position="48"/>
        <end position="67"/>
    </location>
</feature>
<dbReference type="EMBL" id="NHZQ01000448">
    <property type="protein sequence ID" value="PSK33487.1"/>
    <property type="molecule type" value="Genomic_DNA"/>
</dbReference>
<dbReference type="STRING" id="40998.A0A2P7YC28"/>
<comment type="caution">
    <text evidence="2">The sequence shown here is derived from an EMBL/GenBank/DDBJ whole genome shotgun (WGS) entry which is preliminary data.</text>
</comment>
<dbReference type="OrthoDB" id="2563633at2759"/>
<reference evidence="2 3" key="1">
    <citation type="submission" date="2017-05" db="EMBL/GenBank/DDBJ databases">
        <title>Draft genome sequence of Elsinoe australis.</title>
        <authorList>
            <person name="Cheng Q."/>
        </authorList>
    </citation>
    <scope>NUCLEOTIDE SEQUENCE [LARGE SCALE GENOMIC DNA]</scope>
    <source>
        <strain evidence="2 3">NL1</strain>
    </source>
</reference>
<feature type="transmembrane region" description="Helical" evidence="1">
    <location>
        <begin position="79"/>
        <end position="98"/>
    </location>
</feature>
<keyword evidence="1" id="KW-1133">Transmembrane helix</keyword>
<organism evidence="2 3">
    <name type="scientific">Elsinoe australis</name>
    <dbReference type="NCBI Taxonomy" id="40998"/>
    <lineage>
        <taxon>Eukaryota</taxon>
        <taxon>Fungi</taxon>
        <taxon>Dikarya</taxon>
        <taxon>Ascomycota</taxon>
        <taxon>Pezizomycotina</taxon>
        <taxon>Dothideomycetes</taxon>
        <taxon>Dothideomycetidae</taxon>
        <taxon>Myriangiales</taxon>
        <taxon>Elsinoaceae</taxon>
        <taxon>Elsinoe</taxon>
    </lineage>
</organism>
<keyword evidence="1" id="KW-0472">Membrane</keyword>
<keyword evidence="1" id="KW-0812">Transmembrane</keyword>
<dbReference type="AlphaFoldDB" id="A0A2P7YC28"/>
<keyword evidence="3" id="KW-1185">Reference proteome</keyword>
<feature type="transmembrane region" description="Helical" evidence="1">
    <location>
        <begin position="110"/>
        <end position="129"/>
    </location>
</feature>
<sequence>MPSLIQSALLLEFLGNLTGGLGFLLAPRLSLSFFVRDSTLITPLSLSLLQMLGGITIALAVPLVVAYPDTPSGVTHRRSAYLTLGAGEAMIVPLMLAWRGSEGCPFSDGFVFGGAGVLAGICAFRAYVLGFKPELMQAKGARKGL</sequence>
<evidence type="ECO:0000256" key="1">
    <source>
        <dbReference type="SAM" id="Phobius"/>
    </source>
</evidence>
<dbReference type="Proteomes" id="UP000243723">
    <property type="component" value="Unassembled WGS sequence"/>
</dbReference>
<evidence type="ECO:0000313" key="2">
    <source>
        <dbReference type="EMBL" id="PSK33487.1"/>
    </source>
</evidence>